<keyword evidence="1" id="KW-0175">Coiled coil</keyword>
<reference evidence="3" key="1">
    <citation type="submission" date="2018-11" db="EMBL/GenBank/DDBJ databases">
        <authorList>
            <consortium name="Pathogen Informatics"/>
        </authorList>
    </citation>
    <scope>NUCLEOTIDE SEQUENCE</scope>
</reference>
<feature type="coiled-coil region" evidence="1">
    <location>
        <begin position="69"/>
        <end position="151"/>
    </location>
</feature>
<keyword evidence="4" id="KW-1185">Reference proteome</keyword>
<evidence type="ECO:0000256" key="1">
    <source>
        <dbReference type="SAM" id="Coils"/>
    </source>
</evidence>
<protein>
    <submittedName>
        <fullName evidence="3">Uncharacterized protein</fullName>
    </submittedName>
</protein>
<feature type="region of interest" description="Disordered" evidence="2">
    <location>
        <begin position="213"/>
        <end position="234"/>
    </location>
</feature>
<evidence type="ECO:0000313" key="3">
    <source>
        <dbReference type="EMBL" id="VEL34480.1"/>
    </source>
</evidence>
<dbReference type="Proteomes" id="UP000784294">
    <property type="component" value="Unassembled WGS sequence"/>
</dbReference>
<feature type="compositionally biased region" description="Polar residues" evidence="2">
    <location>
        <begin position="329"/>
        <end position="345"/>
    </location>
</feature>
<sequence length="370" mass="43007">AKDIQLTEQAEAYRRYEAREAEYRSTEASRIAIHVNEALRTEKLSWEETEAIKWSNELAQLREEACGVITSLREEIHEERETVKLLEESNQRLRQILASFEEKQKDILEKAVETGIARVKDEIDQRHQREENELLQEIQEKTTQIDEFTERRIESLSEYLLHALCRRTRLCSLCPYDTSKCLRSDWDKKNGPKANRMNISSTWLTVEKGQRMKRKLEESKREEESRVEEDDMELSHLTWQPHATTLTEVPQTSRVSLCRYSEVNLNQRVRPLDHWRATSLVISPTTATTTTTTTTSEVEEEEGEYLAEQSNFAGEPTEQAEAMTYRKGSMNQSGLRRSSTESSRSPARKGSCRPTVADGWKMQESRQTVL</sequence>
<feature type="region of interest" description="Disordered" evidence="2">
    <location>
        <begin position="283"/>
        <end position="370"/>
    </location>
</feature>
<dbReference type="EMBL" id="CAAALY010247746">
    <property type="protein sequence ID" value="VEL34480.1"/>
    <property type="molecule type" value="Genomic_DNA"/>
</dbReference>
<feature type="non-terminal residue" evidence="3">
    <location>
        <position position="1"/>
    </location>
</feature>
<organism evidence="3 4">
    <name type="scientific">Protopolystoma xenopodis</name>
    <dbReference type="NCBI Taxonomy" id="117903"/>
    <lineage>
        <taxon>Eukaryota</taxon>
        <taxon>Metazoa</taxon>
        <taxon>Spiralia</taxon>
        <taxon>Lophotrochozoa</taxon>
        <taxon>Platyhelminthes</taxon>
        <taxon>Monogenea</taxon>
        <taxon>Polyopisthocotylea</taxon>
        <taxon>Polystomatidea</taxon>
        <taxon>Polystomatidae</taxon>
        <taxon>Protopolystoma</taxon>
    </lineage>
</organism>
<comment type="caution">
    <text evidence="3">The sequence shown here is derived from an EMBL/GenBank/DDBJ whole genome shotgun (WGS) entry which is preliminary data.</text>
</comment>
<feature type="compositionally biased region" description="Low complexity" evidence="2">
    <location>
        <begin position="285"/>
        <end position="296"/>
    </location>
</feature>
<proteinExistence type="predicted"/>
<evidence type="ECO:0000256" key="2">
    <source>
        <dbReference type="SAM" id="MobiDB-lite"/>
    </source>
</evidence>
<evidence type="ECO:0000313" key="4">
    <source>
        <dbReference type="Proteomes" id="UP000784294"/>
    </source>
</evidence>
<accession>A0A3S5FFX0</accession>
<dbReference type="AlphaFoldDB" id="A0A3S5FFX0"/>
<gene>
    <name evidence="3" type="ORF">PXEA_LOCUS27920</name>
</gene>
<name>A0A3S5FFX0_9PLAT</name>
<feature type="compositionally biased region" description="Basic and acidic residues" evidence="2">
    <location>
        <begin position="215"/>
        <end position="224"/>
    </location>
</feature>